<protein>
    <submittedName>
        <fullName evidence="8">RNA-binding protein 28</fullName>
    </submittedName>
</protein>
<evidence type="ECO:0000313" key="8">
    <source>
        <dbReference type="EMBL" id="OWF46848.1"/>
    </source>
</evidence>
<sequence>MADEATHVRKSKTLFLRNLPYSTTNEKLEEIFGDIGPLKTCFVVKPKGAEKCRGFGYVAYSMLEDAEKAKDSVKSLDGRKIMITFAERKKENRMRMGTDRKVPPVKKEVKEEAEEEKSSDDEESDREEKDKEGKPSEVDKQQMKYLWSKTLLVSGWKDGTSLEDVQKYITKNNVKNIGKLEFPMRNCEQATAMMRFKSIRDTNAGQRKLESKPGKGNMLTVRCQKDSFNVVSQRALKQCRLIVRNLSFKCTEDKLHEYFAKFGEVTEVKIPLKPDGKMLGFGFVQFEQIEDADRAVKGMNMKPILGRPVAVDWTLPKDKFVASQTSKGEAEPRTQVSKSQTASRTLDRKPQIKKESVINDDDEQDTLSDEGSFSTENEGSDNMEEEEDSEDKEEEDESESESDDEGFADEDDKDEDDSSDEEEMDDDSIQENRKKKNKKKGGIQRKNDVEEGRTLFIRNVTFETVEETLVEELEEFGPINYCRLVMDPHTEHSRGMAFVQFKTVEAAKKCMEKANDESRDGGITVEGRKLFIALAVSRDKAKEFKQAEKKKEEDKRNLHLAREGMIRPGTQAAEGLSKEDLQKRIKVENMKREKLKSPSIFISTTRLCVRNLPLQYTDKELKTLFLQVAGDKKAVINESRIMVDLDRVNGQGKAKSRGYGFVNFTDHKHALQALREANNNPNLFEEKRRLIVEFSLENKTALQAKEKKLERHKARQAQLEQKRETAATNTDVKEEKPKGRPKKDKTSTSKDKLTDKFIGKIEHEEGSEDKKLPKGLPSHWGAKVRHKPRQSKIELEKKQKKKAKKLRQKQQRGEAVISQPISNKRQHAEPSAQAPPLKKKKHSSKEKRDDFDKLVNRYKQKFTAGNTSKWFES</sequence>
<feature type="domain" description="RRM" evidence="7">
    <location>
        <begin position="239"/>
        <end position="316"/>
    </location>
</feature>
<keyword evidence="2" id="KW-0677">Repeat</keyword>
<evidence type="ECO:0000256" key="4">
    <source>
        <dbReference type="ARBA" id="ARBA00023242"/>
    </source>
</evidence>
<dbReference type="Pfam" id="PF00076">
    <property type="entry name" value="RRM_1"/>
    <property type="match status" value="4"/>
</dbReference>
<name>A0A210QDV4_MIZYE</name>
<feature type="compositionally biased region" description="Basic and acidic residues" evidence="6">
    <location>
        <begin position="126"/>
        <end position="140"/>
    </location>
</feature>
<evidence type="ECO:0000313" key="9">
    <source>
        <dbReference type="Proteomes" id="UP000242188"/>
    </source>
</evidence>
<dbReference type="PROSITE" id="PS50102">
    <property type="entry name" value="RRM"/>
    <property type="match status" value="4"/>
</dbReference>
<dbReference type="CDD" id="cd12414">
    <property type="entry name" value="RRM2_RBM28_like"/>
    <property type="match status" value="1"/>
</dbReference>
<keyword evidence="9" id="KW-1185">Reference proteome</keyword>
<dbReference type="EMBL" id="NEDP02004067">
    <property type="protein sequence ID" value="OWF46848.1"/>
    <property type="molecule type" value="Genomic_DNA"/>
</dbReference>
<feature type="domain" description="RRM" evidence="7">
    <location>
        <begin position="453"/>
        <end position="537"/>
    </location>
</feature>
<dbReference type="AlphaFoldDB" id="A0A210QDV4"/>
<keyword evidence="4" id="KW-0539">Nucleus</keyword>
<feature type="region of interest" description="Disordered" evidence="6">
    <location>
        <begin position="707"/>
        <end position="853"/>
    </location>
</feature>
<dbReference type="Gene3D" id="3.30.70.330">
    <property type="match status" value="4"/>
</dbReference>
<feature type="compositionally biased region" description="Basic and acidic residues" evidence="6">
    <location>
        <begin position="92"/>
        <end position="110"/>
    </location>
</feature>
<dbReference type="SMART" id="SM00360">
    <property type="entry name" value="RRM"/>
    <property type="match status" value="4"/>
</dbReference>
<keyword evidence="3 5" id="KW-0694">RNA-binding</keyword>
<feature type="compositionally biased region" description="Polar residues" evidence="6">
    <location>
        <begin position="334"/>
        <end position="344"/>
    </location>
</feature>
<dbReference type="OrthoDB" id="3945418at2759"/>
<dbReference type="CDD" id="cd12416">
    <property type="entry name" value="RRM4_RBM28_like"/>
    <property type="match status" value="1"/>
</dbReference>
<dbReference type="PANTHER" id="PTHR48039">
    <property type="entry name" value="RNA-BINDING MOTIF PROTEIN 14B"/>
    <property type="match status" value="1"/>
</dbReference>
<evidence type="ECO:0000256" key="2">
    <source>
        <dbReference type="ARBA" id="ARBA00022737"/>
    </source>
</evidence>
<evidence type="ECO:0000256" key="3">
    <source>
        <dbReference type="ARBA" id="ARBA00022884"/>
    </source>
</evidence>
<gene>
    <name evidence="8" type="ORF">KP79_PYT07092</name>
</gene>
<feature type="compositionally biased region" description="Basic and acidic residues" evidence="6">
    <location>
        <begin position="345"/>
        <end position="357"/>
    </location>
</feature>
<dbReference type="FunFam" id="3.30.70.330:FF:000182">
    <property type="entry name" value="RNA-binding motif protein 28"/>
    <property type="match status" value="1"/>
</dbReference>
<feature type="region of interest" description="Disordered" evidence="6">
    <location>
        <begin position="92"/>
        <end position="140"/>
    </location>
</feature>
<dbReference type="InterPro" id="IPR000504">
    <property type="entry name" value="RRM_dom"/>
</dbReference>
<feature type="compositionally biased region" description="Acidic residues" evidence="6">
    <location>
        <begin position="111"/>
        <end position="125"/>
    </location>
</feature>
<feature type="region of interest" description="Disordered" evidence="6">
    <location>
        <begin position="323"/>
        <end position="445"/>
    </location>
</feature>
<dbReference type="InterPro" id="IPR035979">
    <property type="entry name" value="RBD_domain_sf"/>
</dbReference>
<evidence type="ECO:0000259" key="7">
    <source>
        <dbReference type="PROSITE" id="PS50102"/>
    </source>
</evidence>
<dbReference type="SUPFAM" id="SSF54928">
    <property type="entry name" value="RNA-binding domain, RBD"/>
    <property type="match status" value="4"/>
</dbReference>
<feature type="domain" description="RRM" evidence="7">
    <location>
        <begin position="605"/>
        <end position="697"/>
    </location>
</feature>
<evidence type="ECO:0000256" key="1">
    <source>
        <dbReference type="ARBA" id="ARBA00004123"/>
    </source>
</evidence>
<dbReference type="FunFam" id="3.30.70.330:FF:000340">
    <property type="entry name" value="RNA-binding motif protein 28"/>
    <property type="match status" value="1"/>
</dbReference>
<evidence type="ECO:0000256" key="6">
    <source>
        <dbReference type="SAM" id="MobiDB-lite"/>
    </source>
</evidence>
<dbReference type="GO" id="GO:0003729">
    <property type="term" value="F:mRNA binding"/>
    <property type="evidence" value="ECO:0007669"/>
    <property type="project" value="TreeGrafter"/>
</dbReference>
<reference evidence="8 9" key="1">
    <citation type="journal article" date="2017" name="Nat. Ecol. Evol.">
        <title>Scallop genome provides insights into evolution of bilaterian karyotype and development.</title>
        <authorList>
            <person name="Wang S."/>
            <person name="Zhang J."/>
            <person name="Jiao W."/>
            <person name="Li J."/>
            <person name="Xun X."/>
            <person name="Sun Y."/>
            <person name="Guo X."/>
            <person name="Huan P."/>
            <person name="Dong B."/>
            <person name="Zhang L."/>
            <person name="Hu X."/>
            <person name="Sun X."/>
            <person name="Wang J."/>
            <person name="Zhao C."/>
            <person name="Wang Y."/>
            <person name="Wang D."/>
            <person name="Huang X."/>
            <person name="Wang R."/>
            <person name="Lv J."/>
            <person name="Li Y."/>
            <person name="Zhang Z."/>
            <person name="Liu B."/>
            <person name="Lu W."/>
            <person name="Hui Y."/>
            <person name="Liang J."/>
            <person name="Zhou Z."/>
            <person name="Hou R."/>
            <person name="Li X."/>
            <person name="Liu Y."/>
            <person name="Li H."/>
            <person name="Ning X."/>
            <person name="Lin Y."/>
            <person name="Zhao L."/>
            <person name="Xing Q."/>
            <person name="Dou J."/>
            <person name="Li Y."/>
            <person name="Mao J."/>
            <person name="Guo H."/>
            <person name="Dou H."/>
            <person name="Li T."/>
            <person name="Mu C."/>
            <person name="Jiang W."/>
            <person name="Fu Q."/>
            <person name="Fu X."/>
            <person name="Miao Y."/>
            <person name="Liu J."/>
            <person name="Yu Q."/>
            <person name="Li R."/>
            <person name="Liao H."/>
            <person name="Li X."/>
            <person name="Kong Y."/>
            <person name="Jiang Z."/>
            <person name="Chourrout D."/>
            <person name="Li R."/>
            <person name="Bao Z."/>
        </authorList>
    </citation>
    <scope>NUCLEOTIDE SEQUENCE [LARGE SCALE GENOMIC DNA]</scope>
    <source>
        <strain evidence="8 9">PY_sf001</strain>
    </source>
</reference>
<feature type="compositionally biased region" description="Basic and acidic residues" evidence="6">
    <location>
        <begin position="720"/>
        <end position="772"/>
    </location>
</feature>
<feature type="domain" description="RRM" evidence="7">
    <location>
        <begin position="12"/>
        <end position="88"/>
    </location>
</feature>
<comment type="subcellular location">
    <subcellularLocation>
        <location evidence="1">Nucleus</location>
    </subcellularLocation>
</comment>
<dbReference type="CDD" id="cd12413">
    <property type="entry name" value="RRM1_RBM28_like"/>
    <property type="match status" value="1"/>
</dbReference>
<dbReference type="GO" id="GO:0005730">
    <property type="term" value="C:nucleolus"/>
    <property type="evidence" value="ECO:0007669"/>
    <property type="project" value="TreeGrafter"/>
</dbReference>
<proteinExistence type="predicted"/>
<comment type="caution">
    <text evidence="8">The sequence shown here is derived from an EMBL/GenBank/DDBJ whole genome shotgun (WGS) entry which is preliminary data.</text>
</comment>
<evidence type="ECO:0000256" key="5">
    <source>
        <dbReference type="PROSITE-ProRule" id="PRU00176"/>
    </source>
</evidence>
<dbReference type="PANTHER" id="PTHR48039:SF5">
    <property type="entry name" value="RNA-BINDING PROTEIN 28"/>
    <property type="match status" value="1"/>
</dbReference>
<dbReference type="STRING" id="6573.A0A210QDV4"/>
<dbReference type="CDD" id="cd12415">
    <property type="entry name" value="RRM3_RBM28_like"/>
    <property type="match status" value="1"/>
</dbReference>
<feature type="compositionally biased region" description="Acidic residues" evidence="6">
    <location>
        <begin position="378"/>
        <end position="429"/>
    </location>
</feature>
<feature type="compositionally biased region" description="Acidic residues" evidence="6">
    <location>
        <begin position="358"/>
        <end position="368"/>
    </location>
</feature>
<dbReference type="Proteomes" id="UP000242188">
    <property type="component" value="Unassembled WGS sequence"/>
</dbReference>
<organism evidence="8 9">
    <name type="scientific">Mizuhopecten yessoensis</name>
    <name type="common">Japanese scallop</name>
    <name type="synonym">Patinopecten yessoensis</name>
    <dbReference type="NCBI Taxonomy" id="6573"/>
    <lineage>
        <taxon>Eukaryota</taxon>
        <taxon>Metazoa</taxon>
        <taxon>Spiralia</taxon>
        <taxon>Lophotrochozoa</taxon>
        <taxon>Mollusca</taxon>
        <taxon>Bivalvia</taxon>
        <taxon>Autobranchia</taxon>
        <taxon>Pteriomorphia</taxon>
        <taxon>Pectinida</taxon>
        <taxon>Pectinoidea</taxon>
        <taxon>Pectinidae</taxon>
        <taxon>Mizuhopecten</taxon>
    </lineage>
</organism>
<accession>A0A210QDV4</accession>
<feature type="compositionally biased region" description="Basic residues" evidence="6">
    <location>
        <begin position="433"/>
        <end position="443"/>
    </location>
</feature>
<dbReference type="InterPro" id="IPR051945">
    <property type="entry name" value="RRM_MRD1_RNA_proc_ribogen"/>
</dbReference>
<dbReference type="InterPro" id="IPR012677">
    <property type="entry name" value="Nucleotide-bd_a/b_plait_sf"/>
</dbReference>
<feature type="compositionally biased region" description="Basic residues" evidence="6">
    <location>
        <begin position="798"/>
        <end position="810"/>
    </location>
</feature>